<keyword evidence="1" id="KW-1133">Transmembrane helix</keyword>
<dbReference type="RefSeq" id="WP_098483943.1">
    <property type="nucleotide sequence ID" value="NZ_PDJI01000004.1"/>
</dbReference>
<evidence type="ECO:0000313" key="3">
    <source>
        <dbReference type="Proteomes" id="UP000222106"/>
    </source>
</evidence>
<dbReference type="EMBL" id="PDJI01000004">
    <property type="protein sequence ID" value="PFG39930.1"/>
    <property type="molecule type" value="Genomic_DNA"/>
</dbReference>
<keyword evidence="3" id="KW-1185">Reference proteome</keyword>
<evidence type="ECO:0000256" key="1">
    <source>
        <dbReference type="SAM" id="Phobius"/>
    </source>
</evidence>
<dbReference type="Proteomes" id="UP000222106">
    <property type="component" value="Unassembled WGS sequence"/>
</dbReference>
<dbReference type="AlphaFoldDB" id="A0A2A9ENW0"/>
<accession>A0A2A9ENW0</accession>
<dbReference type="InterPro" id="IPR047789">
    <property type="entry name" value="CU044_5270-like"/>
</dbReference>
<sequence length="339" mass="36017">MTTNDTVLRQLTELDPARDLAPPTPAQAAHLRARIPTHAEDLPAPAPLHRPRRRLALASAAAAVVLGVLSTAVLPGIISGTGTTATAAAIPMLEYAVPAGVDAAAELEQLADHVRETAPPDPAPGPYTYTHYRESTWASEDRGDGVIERHPREVERWTWVAADGTSRTLDKTDGVTGTYQDWPAEGHGTAADLSGTPEQVVRRIAGAEPEERDGWELIGTYQSDVSRYGQFSAKDRAAFFEALATTDVTSYGNVTDRAGRKGIAFGSSFQHDGLVDEYRIIVDPDTGAVLGSEDVITGLKDASGEDEVVKSYLVILESGYADGLPECGDIGCRSMGLPG</sequence>
<reference evidence="2 3" key="1">
    <citation type="submission" date="2017-10" db="EMBL/GenBank/DDBJ databases">
        <title>Sequencing the genomes of 1000 actinobacteria strains.</title>
        <authorList>
            <person name="Klenk H.-P."/>
        </authorList>
    </citation>
    <scope>NUCLEOTIDE SEQUENCE [LARGE SCALE GENOMIC DNA]</scope>
    <source>
        <strain evidence="2 3">DSM 21838</strain>
    </source>
</reference>
<feature type="transmembrane region" description="Helical" evidence="1">
    <location>
        <begin position="55"/>
        <end position="78"/>
    </location>
</feature>
<proteinExistence type="predicted"/>
<evidence type="ECO:0008006" key="4">
    <source>
        <dbReference type="Google" id="ProtNLM"/>
    </source>
</evidence>
<comment type="caution">
    <text evidence="2">The sequence shown here is derived from an EMBL/GenBank/DDBJ whole genome shotgun (WGS) entry which is preliminary data.</text>
</comment>
<keyword evidence="1" id="KW-0812">Transmembrane</keyword>
<protein>
    <recommendedName>
        <fullName evidence="4">CU044_5270 family protein</fullName>
    </recommendedName>
</protein>
<evidence type="ECO:0000313" key="2">
    <source>
        <dbReference type="EMBL" id="PFG39930.1"/>
    </source>
</evidence>
<keyword evidence="1" id="KW-0472">Membrane</keyword>
<organism evidence="2 3">
    <name type="scientific">Georgenia soli</name>
    <dbReference type="NCBI Taxonomy" id="638953"/>
    <lineage>
        <taxon>Bacteria</taxon>
        <taxon>Bacillati</taxon>
        <taxon>Actinomycetota</taxon>
        <taxon>Actinomycetes</taxon>
        <taxon>Micrococcales</taxon>
        <taxon>Bogoriellaceae</taxon>
        <taxon>Georgenia</taxon>
    </lineage>
</organism>
<gene>
    <name evidence="2" type="ORF">ATJ97_2450</name>
</gene>
<name>A0A2A9ENW0_9MICO</name>
<dbReference type="NCBIfam" id="NF038083">
    <property type="entry name" value="CU044_5270_fam"/>
    <property type="match status" value="1"/>
</dbReference>
<dbReference type="OrthoDB" id="3387554at2"/>